<evidence type="ECO:0000313" key="6">
    <source>
        <dbReference type="EMBL" id="WDA57832.1"/>
    </source>
</evidence>
<evidence type="ECO:0000256" key="3">
    <source>
        <dbReference type="ARBA" id="ARBA00022840"/>
    </source>
</evidence>
<dbReference type="Gene3D" id="3.40.50.300">
    <property type="entry name" value="P-loop containing nucleotide triphosphate hydrolases"/>
    <property type="match status" value="1"/>
</dbReference>
<feature type="domain" description="ABC transporter" evidence="5">
    <location>
        <begin position="28"/>
        <end position="247"/>
    </location>
</feature>
<dbReference type="Pfam" id="PF00005">
    <property type="entry name" value="ABC_tran"/>
    <property type="match status" value="1"/>
</dbReference>
<dbReference type="SMART" id="SM00382">
    <property type="entry name" value="AAA"/>
    <property type="match status" value="1"/>
</dbReference>
<keyword evidence="1" id="KW-0813">Transport</keyword>
<evidence type="ECO:0000256" key="2">
    <source>
        <dbReference type="ARBA" id="ARBA00022741"/>
    </source>
</evidence>
<dbReference type="InterPro" id="IPR017911">
    <property type="entry name" value="MacB-like_ATP-bd"/>
</dbReference>
<dbReference type="PANTHER" id="PTHR24220:SF685">
    <property type="entry name" value="ABC TRANSPORTER RELATED"/>
    <property type="match status" value="1"/>
</dbReference>
<dbReference type="EMBL" id="CP115165">
    <property type="protein sequence ID" value="WDA57832.1"/>
    <property type="molecule type" value="Genomic_DNA"/>
</dbReference>
<sequence>MTTTHPTQPTAQAANHPTNQAAPTLPGLRTETLSRTYPSGDGQVLALAPFTHTFPPGLTAVVGPSGSGKSTLLNLLAGFDEPTTGRVVVGDTALTTLSEADRADFRLRHYGFVFQNHNLVSILSAQENVEFPLTLAGMPARQRQDRARELLALVGLEARAGHLPNQLSGGEAQRVAVARALAHDPAILLADEPTGNLDSRTGERVLGLLQRAAATGRTVILITHDRDVAAQADHHLSVKDGVVSLED</sequence>
<dbReference type="InterPro" id="IPR003593">
    <property type="entry name" value="AAA+_ATPase"/>
</dbReference>
<dbReference type="PANTHER" id="PTHR24220">
    <property type="entry name" value="IMPORT ATP-BINDING PROTEIN"/>
    <property type="match status" value="1"/>
</dbReference>
<dbReference type="InterPro" id="IPR017871">
    <property type="entry name" value="ABC_transporter-like_CS"/>
</dbReference>
<gene>
    <name evidence="6" type="ORF">M8445_10775</name>
</gene>
<evidence type="ECO:0000313" key="7">
    <source>
        <dbReference type="Proteomes" id="UP001217044"/>
    </source>
</evidence>
<dbReference type="InterPro" id="IPR003439">
    <property type="entry name" value="ABC_transporter-like_ATP-bd"/>
</dbReference>
<keyword evidence="3 6" id="KW-0067">ATP-binding</keyword>
<keyword evidence="7" id="KW-1185">Reference proteome</keyword>
<dbReference type="SUPFAM" id="SSF52540">
    <property type="entry name" value="P-loop containing nucleoside triphosphate hydrolases"/>
    <property type="match status" value="1"/>
</dbReference>
<dbReference type="RefSeq" id="WP_273987759.1">
    <property type="nucleotide sequence ID" value="NZ_BAABQT010000002.1"/>
</dbReference>
<evidence type="ECO:0000259" key="5">
    <source>
        <dbReference type="PROSITE" id="PS50893"/>
    </source>
</evidence>
<dbReference type="CDD" id="cd03255">
    <property type="entry name" value="ABC_MJ0796_LolCDE_FtsE"/>
    <property type="match status" value="1"/>
</dbReference>
<dbReference type="InterPro" id="IPR027417">
    <property type="entry name" value="P-loop_NTPase"/>
</dbReference>
<proteinExistence type="predicted"/>
<keyword evidence="2" id="KW-0547">Nucleotide-binding</keyword>
<evidence type="ECO:0000256" key="1">
    <source>
        <dbReference type="ARBA" id="ARBA00022448"/>
    </source>
</evidence>
<reference evidence="6 7" key="1">
    <citation type="submission" date="2022-12" db="EMBL/GenBank/DDBJ databases">
        <title>Genome Sequence of Deinococcus aquaticus Type Strain PB314.</title>
        <authorList>
            <person name="Albert C."/>
            <person name="Hill J."/>
            <person name="Boren L."/>
            <person name="Scholz-Ng S."/>
            <person name="Fatema N."/>
            <person name="Grosso R."/>
            <person name="Soboslay E."/>
            <person name="Tuohy J."/>
        </authorList>
    </citation>
    <scope>NUCLEOTIDE SEQUENCE [LARGE SCALE GENOMIC DNA]</scope>
    <source>
        <strain evidence="6 7">PB-314</strain>
    </source>
</reference>
<evidence type="ECO:0000256" key="4">
    <source>
        <dbReference type="SAM" id="MobiDB-lite"/>
    </source>
</evidence>
<dbReference type="PROSITE" id="PS00211">
    <property type="entry name" value="ABC_TRANSPORTER_1"/>
    <property type="match status" value="1"/>
</dbReference>
<dbReference type="InterPro" id="IPR015854">
    <property type="entry name" value="ABC_transpr_LolD-like"/>
</dbReference>
<dbReference type="PROSITE" id="PS50893">
    <property type="entry name" value="ABC_TRANSPORTER_2"/>
    <property type="match status" value="1"/>
</dbReference>
<dbReference type="Proteomes" id="UP001217044">
    <property type="component" value="Chromosome"/>
</dbReference>
<organism evidence="6 7">
    <name type="scientific">Deinococcus aquaticus</name>
    <dbReference type="NCBI Taxonomy" id="328692"/>
    <lineage>
        <taxon>Bacteria</taxon>
        <taxon>Thermotogati</taxon>
        <taxon>Deinococcota</taxon>
        <taxon>Deinococci</taxon>
        <taxon>Deinococcales</taxon>
        <taxon>Deinococcaceae</taxon>
        <taxon>Deinococcus</taxon>
    </lineage>
</organism>
<name>A0ABY7V1Q4_9DEIO</name>
<feature type="compositionally biased region" description="Low complexity" evidence="4">
    <location>
        <begin position="1"/>
        <end position="14"/>
    </location>
</feature>
<accession>A0ABY7V1Q4</accession>
<protein>
    <submittedName>
        <fullName evidence="6">ABC transporter ATP-binding protein</fullName>
    </submittedName>
</protein>
<feature type="region of interest" description="Disordered" evidence="4">
    <location>
        <begin position="1"/>
        <end position="26"/>
    </location>
</feature>
<dbReference type="GO" id="GO:0005524">
    <property type="term" value="F:ATP binding"/>
    <property type="evidence" value="ECO:0007669"/>
    <property type="project" value="UniProtKB-KW"/>
</dbReference>